<dbReference type="AlphaFoldDB" id="A0A6P7I1H0"/>
<evidence type="ECO:0000313" key="14">
    <source>
        <dbReference type="RefSeq" id="XP_028254514.1"/>
    </source>
</evidence>
<keyword evidence="2" id="KW-0963">Cytoplasm</keyword>
<dbReference type="GO" id="GO:0005524">
    <property type="term" value="F:ATP binding"/>
    <property type="evidence" value="ECO:0007669"/>
    <property type="project" value="UniProtKB-KW"/>
</dbReference>
<dbReference type="GO" id="GO:0051959">
    <property type="term" value="F:dynein light intermediate chain binding"/>
    <property type="evidence" value="ECO:0007669"/>
    <property type="project" value="InterPro"/>
</dbReference>
<dbReference type="RefSeq" id="XP_028254514.1">
    <property type="nucleotide sequence ID" value="XM_028398713.1"/>
</dbReference>
<dbReference type="GO" id="GO:0030286">
    <property type="term" value="C:dynein complex"/>
    <property type="evidence" value="ECO:0007669"/>
    <property type="project" value="UniProtKB-KW"/>
</dbReference>
<evidence type="ECO:0000256" key="8">
    <source>
        <dbReference type="ARBA" id="ARBA00023069"/>
    </source>
</evidence>
<dbReference type="PANTHER" id="PTHR22878:SF66">
    <property type="entry name" value="DYNEIN AXONEMAL HEAVY CHAIN 7"/>
    <property type="match status" value="1"/>
</dbReference>
<organism evidence="13 14">
    <name type="scientific">Parambassis ranga</name>
    <name type="common">Indian glassy fish</name>
    <dbReference type="NCBI Taxonomy" id="210632"/>
    <lineage>
        <taxon>Eukaryota</taxon>
        <taxon>Metazoa</taxon>
        <taxon>Chordata</taxon>
        <taxon>Craniata</taxon>
        <taxon>Vertebrata</taxon>
        <taxon>Euteleostomi</taxon>
        <taxon>Actinopterygii</taxon>
        <taxon>Neopterygii</taxon>
        <taxon>Teleostei</taxon>
        <taxon>Neoteleostei</taxon>
        <taxon>Acanthomorphata</taxon>
        <taxon>Ovalentaria</taxon>
        <taxon>Ambassidae</taxon>
        <taxon>Parambassis</taxon>
    </lineage>
</organism>
<evidence type="ECO:0000256" key="2">
    <source>
        <dbReference type="ARBA" id="ARBA00022490"/>
    </source>
</evidence>
<evidence type="ECO:0000256" key="5">
    <source>
        <dbReference type="ARBA" id="ARBA00022840"/>
    </source>
</evidence>
<keyword evidence="7" id="KW-0175">Coiled coil</keyword>
<evidence type="ECO:0000256" key="4">
    <source>
        <dbReference type="ARBA" id="ARBA00022741"/>
    </source>
</evidence>
<accession>A0A6P7I1H0</accession>
<protein>
    <submittedName>
        <fullName evidence="14">Dynein heavy chain 7, axonemal-like</fullName>
    </submittedName>
</protein>
<feature type="domain" description="Dynein heavy chain linker" evidence="12">
    <location>
        <begin position="6"/>
        <end position="149"/>
    </location>
</feature>
<keyword evidence="5" id="KW-0067">ATP-binding</keyword>
<comment type="subcellular location">
    <subcellularLocation>
        <location evidence="1">Cytoplasm</location>
        <location evidence="1">Cytoskeleton</location>
        <location evidence="1">Cilium axoneme</location>
    </subcellularLocation>
</comment>
<dbReference type="InterPro" id="IPR026983">
    <property type="entry name" value="DHC"/>
</dbReference>
<dbReference type="GO" id="GO:0007018">
    <property type="term" value="P:microtubule-based movement"/>
    <property type="evidence" value="ECO:0007669"/>
    <property type="project" value="InterPro"/>
</dbReference>
<evidence type="ECO:0000256" key="3">
    <source>
        <dbReference type="ARBA" id="ARBA00022701"/>
    </source>
</evidence>
<evidence type="ECO:0000256" key="11">
    <source>
        <dbReference type="ARBA" id="ARBA00023273"/>
    </source>
</evidence>
<evidence type="ECO:0000256" key="7">
    <source>
        <dbReference type="ARBA" id="ARBA00023054"/>
    </source>
</evidence>
<keyword evidence="4" id="KW-0547">Nucleotide-binding</keyword>
<evidence type="ECO:0000256" key="6">
    <source>
        <dbReference type="ARBA" id="ARBA00023017"/>
    </source>
</evidence>
<sequence>MPLVMNIVTTIKAKVDDFKEHIPMVQVLCNPGLRERHWNAMSDLAGISLQPSEDQACVSYFLSMRLEQHLDSFNGISEAASKEYSLEKAMEKMATEWNDMEFSLLAYRETGTSILSSVDEVQMLLDDHIVKTQTMRGSPFIKPFEEDIQ</sequence>
<dbReference type="InterPro" id="IPR013602">
    <property type="entry name" value="Dynein_heavy_linker"/>
</dbReference>
<dbReference type="Pfam" id="PF08393">
    <property type="entry name" value="DHC_N2"/>
    <property type="match status" value="1"/>
</dbReference>
<keyword evidence="8" id="KW-0969">Cilium</keyword>
<keyword evidence="3" id="KW-0493">Microtubule</keyword>
<dbReference type="GO" id="GO:0045505">
    <property type="term" value="F:dynein intermediate chain binding"/>
    <property type="evidence" value="ECO:0007669"/>
    <property type="project" value="InterPro"/>
</dbReference>
<keyword evidence="6" id="KW-0243">Dynein</keyword>
<dbReference type="Gene3D" id="1.10.287.2620">
    <property type="match status" value="1"/>
</dbReference>
<proteinExistence type="predicted"/>
<keyword evidence="11" id="KW-0966">Cell projection</keyword>
<gene>
    <name evidence="14" type="primary">LOC114430895</name>
</gene>
<evidence type="ECO:0000256" key="10">
    <source>
        <dbReference type="ARBA" id="ARBA00023212"/>
    </source>
</evidence>
<name>A0A6P7I1H0_9TELE</name>
<keyword evidence="13" id="KW-1185">Reference proteome</keyword>
<dbReference type="PANTHER" id="PTHR22878">
    <property type="entry name" value="DYNEIN HEAVY CHAIN 6, AXONEMAL-LIKE-RELATED"/>
    <property type="match status" value="1"/>
</dbReference>
<keyword evidence="9" id="KW-0505">Motor protein</keyword>
<dbReference type="InterPro" id="IPR042222">
    <property type="entry name" value="Dynein_2_N"/>
</dbReference>
<dbReference type="FunFam" id="1.10.287.2620:FF:000002">
    <property type="entry name" value="Dynein heavy chain 2, axonemal"/>
    <property type="match status" value="1"/>
</dbReference>
<dbReference type="OrthoDB" id="5593012at2759"/>
<evidence type="ECO:0000259" key="12">
    <source>
        <dbReference type="Pfam" id="PF08393"/>
    </source>
</evidence>
<evidence type="ECO:0000313" key="13">
    <source>
        <dbReference type="Proteomes" id="UP000515145"/>
    </source>
</evidence>
<dbReference type="InParanoid" id="A0A6P7I1H0"/>
<reference evidence="14" key="1">
    <citation type="submission" date="2025-08" db="UniProtKB">
        <authorList>
            <consortium name="RefSeq"/>
        </authorList>
    </citation>
    <scope>IDENTIFICATION</scope>
</reference>
<dbReference type="GO" id="GO:0005874">
    <property type="term" value="C:microtubule"/>
    <property type="evidence" value="ECO:0007669"/>
    <property type="project" value="UniProtKB-KW"/>
</dbReference>
<dbReference type="Proteomes" id="UP000515145">
    <property type="component" value="Unplaced"/>
</dbReference>
<keyword evidence="10" id="KW-0206">Cytoskeleton</keyword>
<dbReference type="GO" id="GO:0005930">
    <property type="term" value="C:axoneme"/>
    <property type="evidence" value="ECO:0007669"/>
    <property type="project" value="UniProtKB-SubCell"/>
</dbReference>
<dbReference type="Gene3D" id="1.20.140.100">
    <property type="entry name" value="Dynein heavy chain, N-terminal domain 2"/>
    <property type="match status" value="1"/>
</dbReference>
<dbReference type="GeneID" id="114430895"/>
<evidence type="ECO:0000256" key="1">
    <source>
        <dbReference type="ARBA" id="ARBA00004430"/>
    </source>
</evidence>
<evidence type="ECO:0000256" key="9">
    <source>
        <dbReference type="ARBA" id="ARBA00023175"/>
    </source>
</evidence>